<gene>
    <name evidence="3" type="ORF">A3F84_11325</name>
</gene>
<dbReference type="GO" id="GO:0016491">
    <property type="term" value="F:oxidoreductase activity"/>
    <property type="evidence" value="ECO:0007669"/>
    <property type="project" value="UniProtKB-KW"/>
</dbReference>
<protein>
    <recommendedName>
        <fullName evidence="2">Gfo/Idh/MocA-like oxidoreductase N-terminal domain-containing protein</fullName>
    </recommendedName>
</protein>
<name>A0A1F6CQX8_HANXR</name>
<dbReference type="EMBL" id="MFKF01000180">
    <property type="protein sequence ID" value="OGG51545.1"/>
    <property type="molecule type" value="Genomic_DNA"/>
</dbReference>
<dbReference type="InterPro" id="IPR000683">
    <property type="entry name" value="Gfo/Idh/MocA-like_OxRdtase_N"/>
</dbReference>
<dbReference type="Gene3D" id="3.40.50.720">
    <property type="entry name" value="NAD(P)-binding Rossmann-like Domain"/>
    <property type="match status" value="1"/>
</dbReference>
<dbReference type="SUPFAM" id="SSF51735">
    <property type="entry name" value="NAD(P)-binding Rossmann-fold domains"/>
    <property type="match status" value="1"/>
</dbReference>
<dbReference type="AlphaFoldDB" id="A0A1F6CQX8"/>
<dbReference type="PANTHER" id="PTHR43818">
    <property type="entry name" value="BCDNA.GH03377"/>
    <property type="match status" value="1"/>
</dbReference>
<feature type="domain" description="Gfo/Idh/MocA-like oxidoreductase N-terminal" evidence="2">
    <location>
        <begin position="4"/>
        <end position="119"/>
    </location>
</feature>
<dbReference type="Gene3D" id="3.30.360.10">
    <property type="entry name" value="Dihydrodipicolinate Reductase, domain 2"/>
    <property type="match status" value="1"/>
</dbReference>
<dbReference type="Pfam" id="PF01408">
    <property type="entry name" value="GFO_IDH_MocA"/>
    <property type="match status" value="1"/>
</dbReference>
<organism evidence="3 4">
    <name type="scientific">Handelsmanbacteria sp. (strain RIFCSPLOWO2_12_FULL_64_10)</name>
    <dbReference type="NCBI Taxonomy" id="1817868"/>
    <lineage>
        <taxon>Bacteria</taxon>
        <taxon>Candidatus Handelsmaniibacteriota</taxon>
    </lineage>
</organism>
<dbReference type="SUPFAM" id="SSF55347">
    <property type="entry name" value="Glyceraldehyde-3-phosphate dehydrogenase-like, C-terminal domain"/>
    <property type="match status" value="1"/>
</dbReference>
<comment type="caution">
    <text evidence="3">The sequence shown here is derived from an EMBL/GenBank/DDBJ whole genome shotgun (WGS) entry which is preliminary data.</text>
</comment>
<proteinExistence type="predicted"/>
<dbReference type="GO" id="GO:0000166">
    <property type="term" value="F:nucleotide binding"/>
    <property type="evidence" value="ECO:0007669"/>
    <property type="project" value="InterPro"/>
</dbReference>
<dbReference type="Proteomes" id="UP000178606">
    <property type="component" value="Unassembled WGS sequence"/>
</dbReference>
<keyword evidence="1" id="KW-0560">Oxidoreductase</keyword>
<evidence type="ECO:0000313" key="4">
    <source>
        <dbReference type="Proteomes" id="UP000178606"/>
    </source>
</evidence>
<evidence type="ECO:0000313" key="3">
    <source>
        <dbReference type="EMBL" id="OGG51545.1"/>
    </source>
</evidence>
<dbReference type="PANTHER" id="PTHR43818:SF11">
    <property type="entry name" value="BCDNA.GH03377"/>
    <property type="match status" value="1"/>
</dbReference>
<accession>A0A1F6CQX8</accession>
<evidence type="ECO:0000259" key="2">
    <source>
        <dbReference type="Pfam" id="PF01408"/>
    </source>
</evidence>
<sequence length="362" mass="39733">MKRVRFGVLGARRGAGLAKAMRHAPTAELTALCDAHEETLAKAAASTGVSRTYTSLEAMLDSDIEAVVVASPMPLHVPHSVAALAAGKHVLSEVMPATSIEGCWELLEAVRSSGLKYMLSSNYCYLRPWSIVLGLVRAGKFGELYYGEADQIQDFKAGLPHPDTGYNWRTSELALRRGHQYICHNLGPLYQAFGERVTQVVCLGSGQHHLSWARADDTCVVLCQTERGKLLRIRLDFFSSRPNNFTYFGLQGVGACYEAPRGPKDEHKIYVEGQTPRGTWQNLYEFQDYLSDGWKALPPEAVDDGYDGGTPLMIEDFARCIAEDTRSPIDVADALNMTAPGLMSEVSRERGGAPVDVPDFSK</sequence>
<evidence type="ECO:0000256" key="1">
    <source>
        <dbReference type="ARBA" id="ARBA00023002"/>
    </source>
</evidence>
<dbReference type="InterPro" id="IPR050463">
    <property type="entry name" value="Gfo/Idh/MocA_oxidrdct_glycsds"/>
</dbReference>
<dbReference type="InterPro" id="IPR036291">
    <property type="entry name" value="NAD(P)-bd_dom_sf"/>
</dbReference>
<reference evidence="3 4" key="1">
    <citation type="journal article" date="2016" name="Nat. Commun.">
        <title>Thousands of microbial genomes shed light on interconnected biogeochemical processes in an aquifer system.</title>
        <authorList>
            <person name="Anantharaman K."/>
            <person name="Brown C.T."/>
            <person name="Hug L.A."/>
            <person name="Sharon I."/>
            <person name="Castelle C.J."/>
            <person name="Probst A.J."/>
            <person name="Thomas B.C."/>
            <person name="Singh A."/>
            <person name="Wilkins M.J."/>
            <person name="Karaoz U."/>
            <person name="Brodie E.L."/>
            <person name="Williams K.H."/>
            <person name="Hubbard S.S."/>
            <person name="Banfield J.F."/>
        </authorList>
    </citation>
    <scope>NUCLEOTIDE SEQUENCE [LARGE SCALE GENOMIC DNA]</scope>
    <source>
        <strain evidence="4">RIFCSPLOWO2_12_FULL_64_10</strain>
    </source>
</reference>